<feature type="region of interest" description="Disordered" evidence="6">
    <location>
        <begin position="1"/>
        <end position="31"/>
    </location>
</feature>
<dbReference type="Proteomes" id="UP000183760">
    <property type="component" value="Unassembled WGS sequence"/>
</dbReference>
<accession>A0A511T3X9</accession>
<proteinExistence type="predicted"/>
<feature type="transmembrane region" description="Helical" evidence="7">
    <location>
        <begin position="474"/>
        <end position="495"/>
    </location>
</feature>
<organism evidence="8 11">
    <name type="scientific">Myxococcus fulvus</name>
    <dbReference type="NCBI Taxonomy" id="33"/>
    <lineage>
        <taxon>Bacteria</taxon>
        <taxon>Pseudomonadati</taxon>
        <taxon>Myxococcota</taxon>
        <taxon>Myxococcia</taxon>
        <taxon>Myxococcales</taxon>
        <taxon>Cystobacterineae</taxon>
        <taxon>Myxococcaceae</taxon>
        <taxon>Myxococcus</taxon>
    </lineage>
</organism>
<dbReference type="InterPro" id="IPR004813">
    <property type="entry name" value="OPT"/>
</dbReference>
<feature type="transmembrane region" description="Helical" evidence="7">
    <location>
        <begin position="307"/>
        <end position="326"/>
    </location>
</feature>
<reference evidence="8 11" key="2">
    <citation type="submission" date="2019-07" db="EMBL/GenBank/DDBJ databases">
        <title>Whole genome shotgun sequence of Myxococcus fulvus NBRC 100333.</title>
        <authorList>
            <person name="Hosoyama A."/>
            <person name="Uohara A."/>
            <person name="Ohji S."/>
            <person name="Ichikawa N."/>
        </authorList>
    </citation>
    <scope>NUCLEOTIDE SEQUENCE [LARGE SCALE GENOMIC DNA]</scope>
    <source>
        <strain evidence="8 11">NBRC 100333</strain>
    </source>
</reference>
<feature type="transmembrane region" description="Helical" evidence="7">
    <location>
        <begin position="388"/>
        <end position="408"/>
    </location>
</feature>
<dbReference type="PANTHER" id="PTHR31645:SF0">
    <property type="entry name" value="OLIGOPEPTIDE TRANSPORTER YGL114W-RELATED"/>
    <property type="match status" value="1"/>
</dbReference>
<feature type="transmembrane region" description="Helical" evidence="7">
    <location>
        <begin position="51"/>
        <end position="73"/>
    </location>
</feature>
<gene>
    <name evidence="8" type="ORF">MFU01_39080</name>
    <name evidence="9" type="ORF">SAMN05443572_10892</name>
</gene>
<dbReference type="InterPro" id="IPR045035">
    <property type="entry name" value="YSL-like"/>
</dbReference>
<sequence>MSQSPSQPTPSPTGLRLQPTDANADEPGASAEKDPELYWLKHVYQGGSRQLTVRAVIAGMLIGAVMCLSNLYVILKTGWSLGVTITACILAFAVFSTLRSLRVLKNDFTDLENNAMGSVASAAGYMTGGGNMAAVPALLMLTGTLPPAGWLVVWFAVISALGVFAAIPIKRQLINIEALPFPTGTATAETIRALHGHGEVARRKSRLLTVAGVIGALLVMVRDARFSWLTNIPEKVSLPFTMLGKKASAWTLSLDFSLLLVGAGALVSFRTGWSMFLGAVLSYGFLAPAMVTQGSIPEITYKAINSWMVWTGSALLVSSGLLAFAFQWRSVARSFKALSGLFRGKGAEQEETDPLAGIECPPSWFPLGFAVLGPIAIFLMAYLFQIPWWAGVLAMPLAVVMGVVASRVTGETDTTPTKALGPVTQLIFGGLAPGNIPANVMSANATGGVGLHSADLLTDLKSGWLLGANPRQQFVAQLFGVVAGAAVVVPVFNLLIPNADALGTEEFPAPATMVWAGVSKLLATGVSAMPVTARWGALCGATLGICMVLLERWAPAKLKGYIPSPAGFGLAIVIPASSSIAFFIGSAIAEVLRRKKPKLAEDMVLPVSSGFIAGESLLGIAIAMAKAFGVMPK</sequence>
<feature type="transmembrane region" description="Helical" evidence="7">
    <location>
        <begin position="364"/>
        <end position="382"/>
    </location>
</feature>
<keyword evidence="10" id="KW-1185">Reference proteome</keyword>
<protein>
    <submittedName>
        <fullName evidence="8 9">Oligopeptide transporter, OPT family</fullName>
    </submittedName>
</protein>
<feature type="transmembrane region" description="Helical" evidence="7">
    <location>
        <begin position="535"/>
        <end position="554"/>
    </location>
</feature>
<dbReference type="EMBL" id="FOIB01000008">
    <property type="protein sequence ID" value="SEU28847.1"/>
    <property type="molecule type" value="Genomic_DNA"/>
</dbReference>
<feature type="transmembrane region" description="Helical" evidence="7">
    <location>
        <begin position="604"/>
        <end position="625"/>
    </location>
</feature>
<feature type="transmembrane region" description="Helical" evidence="7">
    <location>
        <begin position="148"/>
        <end position="167"/>
    </location>
</feature>
<dbReference type="GO" id="GO:0016020">
    <property type="term" value="C:membrane"/>
    <property type="evidence" value="ECO:0007669"/>
    <property type="project" value="UniProtKB-SubCell"/>
</dbReference>
<evidence type="ECO:0000256" key="2">
    <source>
        <dbReference type="ARBA" id="ARBA00022448"/>
    </source>
</evidence>
<feature type="transmembrane region" description="Helical" evidence="7">
    <location>
        <begin position="276"/>
        <end position="295"/>
    </location>
</feature>
<feature type="transmembrane region" description="Helical" evidence="7">
    <location>
        <begin position="566"/>
        <end position="592"/>
    </location>
</feature>
<name>A0A511T3X9_MYXFU</name>
<evidence type="ECO:0000256" key="7">
    <source>
        <dbReference type="SAM" id="Phobius"/>
    </source>
</evidence>
<evidence type="ECO:0000313" key="8">
    <source>
        <dbReference type="EMBL" id="GEN08871.1"/>
    </source>
</evidence>
<dbReference type="NCBIfam" id="TIGR00728">
    <property type="entry name" value="OPT_sfam"/>
    <property type="match status" value="1"/>
</dbReference>
<dbReference type="EMBL" id="BJXR01000030">
    <property type="protein sequence ID" value="GEN08871.1"/>
    <property type="molecule type" value="Genomic_DNA"/>
</dbReference>
<feature type="transmembrane region" description="Helical" evidence="7">
    <location>
        <begin position="119"/>
        <end position="142"/>
    </location>
</feature>
<evidence type="ECO:0000256" key="3">
    <source>
        <dbReference type="ARBA" id="ARBA00022692"/>
    </source>
</evidence>
<feature type="transmembrane region" description="Helical" evidence="7">
    <location>
        <begin position="207"/>
        <end position="228"/>
    </location>
</feature>
<evidence type="ECO:0000313" key="9">
    <source>
        <dbReference type="EMBL" id="SEU28847.1"/>
    </source>
</evidence>
<evidence type="ECO:0000313" key="10">
    <source>
        <dbReference type="Proteomes" id="UP000183760"/>
    </source>
</evidence>
<dbReference type="RefSeq" id="WP_074957204.1">
    <property type="nucleotide sequence ID" value="NZ_BJXR01000030.1"/>
</dbReference>
<evidence type="ECO:0000256" key="6">
    <source>
        <dbReference type="SAM" id="MobiDB-lite"/>
    </source>
</evidence>
<evidence type="ECO:0000256" key="4">
    <source>
        <dbReference type="ARBA" id="ARBA00022989"/>
    </source>
</evidence>
<feature type="transmembrane region" description="Helical" evidence="7">
    <location>
        <begin position="507"/>
        <end position="523"/>
    </location>
</feature>
<dbReference type="Pfam" id="PF03169">
    <property type="entry name" value="OPT"/>
    <property type="match status" value="1"/>
</dbReference>
<feature type="transmembrane region" description="Helical" evidence="7">
    <location>
        <begin position="248"/>
        <end position="269"/>
    </location>
</feature>
<dbReference type="GO" id="GO:0035673">
    <property type="term" value="F:oligopeptide transmembrane transporter activity"/>
    <property type="evidence" value="ECO:0007669"/>
    <property type="project" value="InterPro"/>
</dbReference>
<keyword evidence="5 7" id="KW-0472">Membrane</keyword>
<dbReference type="STRING" id="1334629.MFUL124B02_15310"/>
<keyword evidence="4 7" id="KW-1133">Transmembrane helix</keyword>
<dbReference type="OrthoDB" id="9809340at2"/>
<dbReference type="Proteomes" id="UP000321514">
    <property type="component" value="Unassembled WGS sequence"/>
</dbReference>
<evidence type="ECO:0000256" key="5">
    <source>
        <dbReference type="ARBA" id="ARBA00023136"/>
    </source>
</evidence>
<keyword evidence="2" id="KW-0813">Transport</keyword>
<comment type="caution">
    <text evidence="8">The sequence shown here is derived from an EMBL/GenBank/DDBJ whole genome shotgun (WGS) entry which is preliminary data.</text>
</comment>
<feature type="transmembrane region" description="Helical" evidence="7">
    <location>
        <begin position="79"/>
        <end position="98"/>
    </location>
</feature>
<dbReference type="AlphaFoldDB" id="A0A511T3X9"/>
<evidence type="ECO:0000313" key="11">
    <source>
        <dbReference type="Proteomes" id="UP000321514"/>
    </source>
</evidence>
<reference evidence="9 10" key="1">
    <citation type="submission" date="2016-10" db="EMBL/GenBank/DDBJ databases">
        <authorList>
            <person name="Varghese N."/>
            <person name="Submissions S."/>
        </authorList>
    </citation>
    <scope>NUCLEOTIDE SEQUENCE [LARGE SCALE GENOMIC DNA]</scope>
    <source>
        <strain evidence="9 10">DSM 16525</strain>
    </source>
</reference>
<comment type="subcellular location">
    <subcellularLocation>
        <location evidence="1">Membrane</location>
        <topology evidence="1">Multi-pass membrane protein</topology>
    </subcellularLocation>
</comment>
<keyword evidence="3 7" id="KW-0812">Transmembrane</keyword>
<evidence type="ECO:0000256" key="1">
    <source>
        <dbReference type="ARBA" id="ARBA00004141"/>
    </source>
</evidence>
<dbReference type="PANTHER" id="PTHR31645">
    <property type="entry name" value="OLIGOPEPTIDE TRANSPORTER YGL114W-RELATED"/>
    <property type="match status" value="1"/>
</dbReference>